<evidence type="ECO:0008006" key="3">
    <source>
        <dbReference type="Google" id="ProtNLM"/>
    </source>
</evidence>
<dbReference type="AlphaFoldDB" id="A0AAN8MVU7"/>
<proteinExistence type="predicted"/>
<reference evidence="1 2" key="1">
    <citation type="submission" date="2019-10" db="EMBL/GenBank/DDBJ databases">
        <authorList>
            <person name="Palmer J.M."/>
        </authorList>
    </citation>
    <scope>NUCLEOTIDE SEQUENCE [LARGE SCALE GENOMIC DNA]</scope>
    <source>
        <strain evidence="1 2">TWF718</strain>
    </source>
</reference>
<dbReference type="Proteomes" id="UP001313282">
    <property type="component" value="Unassembled WGS sequence"/>
</dbReference>
<sequence length="372" mass="42898">MAAHTPPILRLPYELHQRIALELTSVNDTLSLANTCTSIGSVLKSSNRVWYRLLHLSGSIGNEYDSYHPERNYFERVLRIRQGKRLRCQNCLGIRKVRTVDCYIRGDGGIYCYPKEDGTHGKPWGKGLRRRDEEERELAFFGVYCEVCLGEKFLDMASFESIQEKSWDGIISPPLFRVQKWRACKIHLGEFDAKPYRFAPSPGSAHTLLSDHSLIPSIPRSDAKALMDAMAEEEATDEALKAIERRNEKLAKLTKRSQLQEREFMLEYMVEAYEDFYEHLHGGTPVDDFRVWWGKEVFGLPSDYDAVWDVPSMKSSRDPVRLILLRSYARKLGSWKVSRWADMLHDIGPGFKQLMKENTKSSAKVCSFSWSL</sequence>
<comment type="caution">
    <text evidence="1">The sequence shown here is derived from an EMBL/GenBank/DDBJ whole genome shotgun (WGS) entry which is preliminary data.</text>
</comment>
<evidence type="ECO:0000313" key="2">
    <source>
        <dbReference type="Proteomes" id="UP001313282"/>
    </source>
</evidence>
<name>A0AAN8MVU7_9PEZI</name>
<protein>
    <recommendedName>
        <fullName evidence="3">F-box domain-containing protein</fullName>
    </recommendedName>
</protein>
<organism evidence="1 2">
    <name type="scientific">Orbilia javanica</name>
    <dbReference type="NCBI Taxonomy" id="47235"/>
    <lineage>
        <taxon>Eukaryota</taxon>
        <taxon>Fungi</taxon>
        <taxon>Dikarya</taxon>
        <taxon>Ascomycota</taxon>
        <taxon>Pezizomycotina</taxon>
        <taxon>Orbiliomycetes</taxon>
        <taxon>Orbiliales</taxon>
        <taxon>Orbiliaceae</taxon>
        <taxon>Orbilia</taxon>
    </lineage>
</organism>
<keyword evidence="2" id="KW-1185">Reference proteome</keyword>
<evidence type="ECO:0000313" key="1">
    <source>
        <dbReference type="EMBL" id="KAK6339931.1"/>
    </source>
</evidence>
<dbReference type="EMBL" id="JAVHNR010000006">
    <property type="protein sequence ID" value="KAK6339931.1"/>
    <property type="molecule type" value="Genomic_DNA"/>
</dbReference>
<accession>A0AAN8MVU7</accession>
<gene>
    <name evidence="1" type="ORF">TWF718_009320</name>
</gene>